<name>A0AA88R7D1_9ASTE</name>
<keyword evidence="2" id="KW-1185">Reference proteome</keyword>
<proteinExistence type="predicted"/>
<gene>
    <name evidence="1" type="ORF">RJ640_002550</name>
</gene>
<evidence type="ECO:0000313" key="1">
    <source>
        <dbReference type="EMBL" id="KAK2980738.1"/>
    </source>
</evidence>
<reference evidence="1" key="1">
    <citation type="submission" date="2022-12" db="EMBL/GenBank/DDBJ databases">
        <title>Draft genome assemblies for two species of Escallonia (Escalloniales).</title>
        <authorList>
            <person name="Chanderbali A."/>
            <person name="Dervinis C."/>
            <person name="Anghel I."/>
            <person name="Soltis D."/>
            <person name="Soltis P."/>
            <person name="Zapata F."/>
        </authorList>
    </citation>
    <scope>NUCLEOTIDE SEQUENCE</scope>
    <source>
        <strain evidence="1">UCBG92.1500</strain>
        <tissue evidence="1">Leaf</tissue>
    </source>
</reference>
<dbReference type="Proteomes" id="UP001187471">
    <property type="component" value="Unassembled WGS sequence"/>
</dbReference>
<evidence type="ECO:0000313" key="2">
    <source>
        <dbReference type="Proteomes" id="UP001187471"/>
    </source>
</evidence>
<protein>
    <submittedName>
        <fullName evidence="1">Uncharacterized protein</fullName>
    </submittedName>
</protein>
<dbReference type="EMBL" id="JAVXUO010001598">
    <property type="protein sequence ID" value="KAK2980738.1"/>
    <property type="molecule type" value="Genomic_DNA"/>
</dbReference>
<comment type="caution">
    <text evidence="1">The sequence shown here is derived from an EMBL/GenBank/DDBJ whole genome shotgun (WGS) entry which is preliminary data.</text>
</comment>
<accession>A0AA88R7D1</accession>
<organism evidence="1 2">
    <name type="scientific">Escallonia rubra</name>
    <dbReference type="NCBI Taxonomy" id="112253"/>
    <lineage>
        <taxon>Eukaryota</taxon>
        <taxon>Viridiplantae</taxon>
        <taxon>Streptophyta</taxon>
        <taxon>Embryophyta</taxon>
        <taxon>Tracheophyta</taxon>
        <taxon>Spermatophyta</taxon>
        <taxon>Magnoliopsida</taxon>
        <taxon>eudicotyledons</taxon>
        <taxon>Gunneridae</taxon>
        <taxon>Pentapetalae</taxon>
        <taxon>asterids</taxon>
        <taxon>campanulids</taxon>
        <taxon>Escalloniales</taxon>
        <taxon>Escalloniaceae</taxon>
        <taxon>Escallonia</taxon>
    </lineage>
</organism>
<sequence length="164" mass="18395">MHCGCSYSQFGTTLLLNSRGWNLPNKMEILTCRLRPGLGLLTLRSSESLVQPTLSRHGTHPLAISGSSGSDCGGLVTRGCYVGSTCRLEPKLRIALQDPCQPSSLVVRCNDPQNADFPRYYSKKEALPNTYCGVKKSCWAEAEDRKTNLKEEFLHQRMDWWLKD</sequence>
<dbReference type="AlphaFoldDB" id="A0AA88R7D1"/>